<sequence length="492" mass="51687">MEQAESAGLVSHSVQQSCAALYAQCGGSGWSGATCCVSGAQCNALNDFYSQCVPSTGSSGPTGSSSSTTSIPRSQSSSTSQSSVGHSSVTSIGQSTGVSTYTTTDTSTVALHSQSPYPSIAASSCGAWTLVDNVCCPSYCATDDTSESCTCSSCTTPPSADCKSGTMYPEVHTVSTNETWHYSRSTHFGLTSGGACGFGLYGLCTKNSVTASWTDPMLGTTCDAFCTAYPLLCKDPAGTTLRGNFAAPNGDYYTQFWPSLPGDLDNYLSCGECIELIQTKPDGTDYAVGEAGYTDPITLEIVDSCPCSANSKWCCGPGADHCGEIDFKYGCPLPSDSMHLDLSDIAMGRLQGNGSLTNGVIPTRYRRVQCPKLGNVYIWLRNGGGPYYFALTAVNANGPGSVTKIEVKGAGSSTWIPLVHDPNYTSSRPQERYGSWVIPQGSGPFNLPVAVRLTSPTGEQIVNEQAIKTFTPPSTADPNFYYIDIGVQFSKN</sequence>
<name>A0A2P4Z7R1_9HYPO</name>
<dbReference type="PANTHER" id="PTHR31836:SF28">
    <property type="entry name" value="SRCR DOMAIN-CONTAINING PROTEIN-RELATED"/>
    <property type="match status" value="1"/>
</dbReference>
<evidence type="ECO:0000256" key="1">
    <source>
        <dbReference type="ARBA" id="ARBA00022729"/>
    </source>
</evidence>
<evidence type="ECO:0008006" key="8">
    <source>
        <dbReference type="Google" id="ProtNLM"/>
    </source>
</evidence>
<gene>
    <name evidence="6" type="ORF">TGAM01_v210817</name>
</gene>
<feature type="domain" description="Expansin-like CBD" evidence="4">
    <location>
        <begin position="387"/>
        <end position="467"/>
    </location>
</feature>
<feature type="domain" description="Expansin-like EG45" evidence="3">
    <location>
        <begin position="193"/>
        <end position="375"/>
    </location>
</feature>
<dbReference type="InterPro" id="IPR035971">
    <property type="entry name" value="CBD_sf"/>
</dbReference>
<evidence type="ECO:0000259" key="4">
    <source>
        <dbReference type="PROSITE" id="PS50843"/>
    </source>
</evidence>
<dbReference type="GO" id="GO:0030248">
    <property type="term" value="F:cellulose binding"/>
    <property type="evidence" value="ECO:0007669"/>
    <property type="project" value="InterPro"/>
</dbReference>
<dbReference type="PROSITE" id="PS50843">
    <property type="entry name" value="EXPANSIN_CBD"/>
    <property type="match status" value="1"/>
</dbReference>
<dbReference type="PROSITE" id="PS51164">
    <property type="entry name" value="CBM1_2"/>
    <property type="match status" value="1"/>
</dbReference>
<protein>
    <recommendedName>
        <fullName evidence="8">Swollenin</fullName>
    </recommendedName>
</protein>
<feature type="region of interest" description="Disordered" evidence="2">
    <location>
        <begin position="58"/>
        <end position="96"/>
    </location>
</feature>
<feature type="domain" description="CBM1" evidence="5">
    <location>
        <begin position="17"/>
        <end position="53"/>
    </location>
</feature>
<dbReference type="InterPro" id="IPR036749">
    <property type="entry name" value="Expansin_CBD_sf"/>
</dbReference>
<dbReference type="Pfam" id="PF00734">
    <property type="entry name" value="CBM_1"/>
    <property type="match status" value="1"/>
</dbReference>
<evidence type="ECO:0000259" key="5">
    <source>
        <dbReference type="PROSITE" id="PS51164"/>
    </source>
</evidence>
<dbReference type="GO" id="GO:0005576">
    <property type="term" value="C:extracellular region"/>
    <property type="evidence" value="ECO:0007669"/>
    <property type="project" value="InterPro"/>
</dbReference>
<dbReference type="Gene3D" id="2.60.40.760">
    <property type="entry name" value="Expansin, cellulose-binding-like domain"/>
    <property type="match status" value="1"/>
</dbReference>
<dbReference type="SUPFAM" id="SSF50685">
    <property type="entry name" value="Barwin-like endoglucanases"/>
    <property type="match status" value="1"/>
</dbReference>
<evidence type="ECO:0000313" key="6">
    <source>
        <dbReference type="EMBL" id="PON20318.1"/>
    </source>
</evidence>
<dbReference type="InterPro" id="IPR000254">
    <property type="entry name" value="CBD"/>
</dbReference>
<dbReference type="SUPFAM" id="SSF49590">
    <property type="entry name" value="PHL pollen allergen"/>
    <property type="match status" value="1"/>
</dbReference>
<dbReference type="GO" id="GO:0005975">
    <property type="term" value="P:carbohydrate metabolic process"/>
    <property type="evidence" value="ECO:0007669"/>
    <property type="project" value="InterPro"/>
</dbReference>
<keyword evidence="7" id="KW-1185">Reference proteome</keyword>
<evidence type="ECO:0000313" key="7">
    <source>
        <dbReference type="Proteomes" id="UP000054821"/>
    </source>
</evidence>
<dbReference type="InterPro" id="IPR051477">
    <property type="entry name" value="Expansin_CellWall"/>
</dbReference>
<keyword evidence="1" id="KW-0732">Signal</keyword>
<dbReference type="SMART" id="SM00236">
    <property type="entry name" value="fCBD"/>
    <property type="match status" value="1"/>
</dbReference>
<dbReference type="Gene3D" id="2.40.40.10">
    <property type="entry name" value="RlpA-like domain"/>
    <property type="match status" value="1"/>
</dbReference>
<proteinExistence type="predicted"/>
<dbReference type="RefSeq" id="XP_024404380.1">
    <property type="nucleotide sequence ID" value="XM_024550882.1"/>
</dbReference>
<accession>A0A2P4Z7R1</accession>
<dbReference type="InterPro" id="IPR007117">
    <property type="entry name" value="Expansin_CBD"/>
</dbReference>
<dbReference type="InterPro" id="IPR007112">
    <property type="entry name" value="Expansin/allergen_DPBB_dom"/>
</dbReference>
<dbReference type="PROSITE" id="PS50842">
    <property type="entry name" value="EXPANSIN_EG45"/>
    <property type="match status" value="1"/>
</dbReference>
<evidence type="ECO:0000259" key="3">
    <source>
        <dbReference type="PROSITE" id="PS50842"/>
    </source>
</evidence>
<organism evidence="6 7">
    <name type="scientific">Trichoderma gamsii</name>
    <dbReference type="NCBI Taxonomy" id="398673"/>
    <lineage>
        <taxon>Eukaryota</taxon>
        <taxon>Fungi</taxon>
        <taxon>Dikarya</taxon>
        <taxon>Ascomycota</taxon>
        <taxon>Pezizomycotina</taxon>
        <taxon>Sordariomycetes</taxon>
        <taxon>Hypocreomycetidae</taxon>
        <taxon>Hypocreales</taxon>
        <taxon>Hypocreaceae</taxon>
        <taxon>Trichoderma</taxon>
    </lineage>
</organism>
<dbReference type="Pfam" id="PF01357">
    <property type="entry name" value="Expansin_C"/>
    <property type="match status" value="1"/>
</dbReference>
<dbReference type="PANTHER" id="PTHR31836">
    <property type="match status" value="1"/>
</dbReference>
<dbReference type="EMBL" id="JPDN02000073">
    <property type="protein sequence ID" value="PON20318.1"/>
    <property type="molecule type" value="Genomic_DNA"/>
</dbReference>
<dbReference type="PROSITE" id="PS00562">
    <property type="entry name" value="CBM1_1"/>
    <property type="match status" value="1"/>
</dbReference>
<dbReference type="GeneID" id="29990405"/>
<dbReference type="Proteomes" id="UP000054821">
    <property type="component" value="Unassembled WGS sequence"/>
</dbReference>
<evidence type="ECO:0000256" key="2">
    <source>
        <dbReference type="SAM" id="MobiDB-lite"/>
    </source>
</evidence>
<reference evidence="6 7" key="1">
    <citation type="journal article" date="2016" name="Genome Announc.">
        <title>Draft Whole-Genome Sequence of Trichoderma gamsii T6085, a Promising Biocontrol Agent of Fusarium Head Blight on Wheat.</title>
        <authorList>
            <person name="Baroncelli R."/>
            <person name="Zapparata A."/>
            <person name="Piaggeschi G."/>
            <person name="Sarrocco S."/>
            <person name="Vannacci G."/>
        </authorList>
    </citation>
    <scope>NUCLEOTIDE SEQUENCE [LARGE SCALE GENOMIC DNA]</scope>
    <source>
        <strain evidence="6 7">T6085</strain>
    </source>
</reference>
<dbReference type="InterPro" id="IPR036908">
    <property type="entry name" value="RlpA-like_sf"/>
</dbReference>
<dbReference type="SUPFAM" id="SSF57180">
    <property type="entry name" value="Cellulose-binding domain"/>
    <property type="match status" value="1"/>
</dbReference>
<comment type="caution">
    <text evidence="6">The sequence shown here is derived from an EMBL/GenBank/DDBJ whole genome shotgun (WGS) entry which is preliminary data.</text>
</comment>
<dbReference type="AlphaFoldDB" id="A0A2P4Z7R1"/>
<dbReference type="STRING" id="398673.A0A2P4Z7R1"/>